<evidence type="ECO:0000313" key="3">
    <source>
        <dbReference type="EMBL" id="CAB3685197.1"/>
    </source>
</evidence>
<dbReference type="EMBL" id="CADIJO010000005">
    <property type="protein sequence ID" value="CAB3685197.1"/>
    <property type="molecule type" value="Genomic_DNA"/>
</dbReference>
<dbReference type="PIRSF" id="PIRSF037442">
    <property type="entry name" value="UCP037442_abhydr"/>
    <property type="match status" value="1"/>
</dbReference>
<dbReference type="InterPro" id="IPR022742">
    <property type="entry name" value="Hydrolase_4"/>
</dbReference>
<proteinExistence type="predicted"/>
<reference evidence="3 4" key="1">
    <citation type="submission" date="2020-04" db="EMBL/GenBank/DDBJ databases">
        <authorList>
            <person name="De Canck E."/>
        </authorList>
    </citation>
    <scope>NUCLEOTIDE SEQUENCE [LARGE SCALE GENOMIC DNA]</scope>
    <source>
        <strain evidence="3 4">LMG 3458</strain>
    </source>
</reference>
<dbReference type="InterPro" id="IPR017208">
    <property type="entry name" value="UCP037442_abhydr"/>
</dbReference>
<gene>
    <name evidence="3" type="ORF">LMG3458_01827</name>
</gene>
<organism evidence="3 4">
    <name type="scientific">Achromobacter deleyi</name>
    <dbReference type="NCBI Taxonomy" id="1353891"/>
    <lineage>
        <taxon>Bacteria</taxon>
        <taxon>Pseudomonadati</taxon>
        <taxon>Pseudomonadota</taxon>
        <taxon>Betaproteobacteria</taxon>
        <taxon>Burkholderiales</taxon>
        <taxon>Alcaligenaceae</taxon>
        <taxon>Achromobacter</taxon>
    </lineage>
</organism>
<evidence type="ECO:0000313" key="4">
    <source>
        <dbReference type="Proteomes" id="UP000494111"/>
    </source>
</evidence>
<accession>A0A6S6ZM61</accession>
<protein>
    <recommendedName>
        <fullName evidence="2">Serine aminopeptidase S33 domain-containing protein</fullName>
    </recommendedName>
</protein>
<name>A0A6S6ZM61_9BURK</name>
<evidence type="ECO:0000256" key="1">
    <source>
        <dbReference type="SAM" id="MobiDB-lite"/>
    </source>
</evidence>
<dbReference type="InterPro" id="IPR029058">
    <property type="entry name" value="AB_hydrolase_fold"/>
</dbReference>
<feature type="domain" description="Serine aminopeptidase S33" evidence="2">
    <location>
        <begin position="60"/>
        <end position="147"/>
    </location>
</feature>
<evidence type="ECO:0000259" key="2">
    <source>
        <dbReference type="Pfam" id="PF12146"/>
    </source>
</evidence>
<dbReference type="RefSeq" id="WP_175192508.1">
    <property type="nucleotide sequence ID" value="NZ_CADIJO010000005.1"/>
</dbReference>
<sequence length="340" mass="36985">MEAQRITLSAADGVALGGYMWRHADAAASGADPEAAGFDAIRPDEDQPDDAEPGVARRPVVVINAATSVRCRYYARFAAYLYQHGFDVVTYDYRGIGESRPDSLRGFQASWMDWGEQDFEAVLRFVAAHFPGQPVDVVAHSIGGFVTGLAPSAQGLRRIFTMGAQYAYWRDYAAGHRLRMLAKWHVAMPLLAASLGYFPGRRLGWLEDTPRGVVRDWSFMGPRFETRGGPAGARRVAAMAAVTAPILALSVTDDEFGTEAAIGRLLGYFTGSARTHLRLAPASLGLDGIGHFAFFHERFRDSLWPIALGWLTRGERRLAGATPIRCDCVASLTGSPSISA</sequence>
<dbReference type="AlphaFoldDB" id="A0A6S6ZM61"/>
<dbReference type="Gene3D" id="3.40.50.1820">
    <property type="entry name" value="alpha/beta hydrolase"/>
    <property type="match status" value="1"/>
</dbReference>
<dbReference type="Pfam" id="PF12146">
    <property type="entry name" value="Hydrolase_4"/>
    <property type="match status" value="1"/>
</dbReference>
<dbReference type="SUPFAM" id="SSF53474">
    <property type="entry name" value="alpha/beta-Hydrolases"/>
    <property type="match status" value="1"/>
</dbReference>
<dbReference type="Proteomes" id="UP000494111">
    <property type="component" value="Unassembled WGS sequence"/>
</dbReference>
<feature type="region of interest" description="Disordered" evidence="1">
    <location>
        <begin position="34"/>
        <end position="54"/>
    </location>
</feature>